<organism evidence="4 5">
    <name type="scientific">Bacteroides fragilis (strain ATCC 25285 / DSM 2151 / CCUG 4856 / JCM 11019 / LMG 10263 / NCTC 9343 / Onslow / VPI 2553 / EN-2)</name>
    <dbReference type="NCBI Taxonomy" id="272559"/>
    <lineage>
        <taxon>Bacteria</taxon>
        <taxon>Pseudomonadati</taxon>
        <taxon>Bacteroidota</taxon>
        <taxon>Bacteroidia</taxon>
        <taxon>Bacteroidales</taxon>
        <taxon>Bacteroidaceae</taxon>
        <taxon>Bacteroides</taxon>
    </lineage>
</organism>
<dbReference type="SUPFAM" id="SSF116734">
    <property type="entry name" value="DNA methylase specificity domain"/>
    <property type="match status" value="2"/>
</dbReference>
<dbReference type="AlphaFoldDB" id="Q5LGD0"/>
<name>Q5LGD0_BACFN</name>
<dbReference type="GO" id="GO:0009307">
    <property type="term" value="P:DNA restriction-modification system"/>
    <property type="evidence" value="ECO:0007669"/>
    <property type="project" value="UniProtKB-KW"/>
</dbReference>
<dbReference type="Gene3D" id="1.10.287.1120">
    <property type="entry name" value="Bipartite methylase S protein"/>
    <property type="match status" value="1"/>
</dbReference>
<dbReference type="InterPro" id="IPR044946">
    <property type="entry name" value="Restrct_endonuc_typeI_TRD_sf"/>
</dbReference>
<dbReference type="REBASE" id="378131">
    <property type="entry name" value="S.Bfr9343II"/>
</dbReference>
<reference evidence="4 5" key="1">
    <citation type="journal article" date="2005" name="Science">
        <title>Extensive DNA inversions in the B. fragilis genome control variable gene expression.</title>
        <authorList>
            <person name="Cerdeno-Tarraga A.M."/>
            <person name="Patrick S."/>
            <person name="Crosmann L."/>
            <person name="Blakely G."/>
            <person name="Abratt V."/>
            <person name="Lennard N."/>
            <person name="Duerden B."/>
            <person name="Poxton I."/>
            <person name="Harris B."/>
            <person name="Quail M.A."/>
            <person name="Barron A."/>
            <person name="Clarck L."/>
            <person name="Corton C."/>
            <person name="Doggett J."/>
            <person name="Holden M.T.G."/>
            <person name="Larke N."/>
            <person name="Line A."/>
            <person name="Lord A."/>
            <person name="Norbertczak H."/>
            <person name="Ormond D."/>
            <person name="Price C."/>
            <person name="Rabbinowitsch E."/>
            <person name="Woodward J."/>
            <person name="Barrel B.G."/>
            <person name="Parkhill J."/>
        </authorList>
    </citation>
    <scope>NUCLEOTIDE SEQUENCE [LARGE SCALE GENOMIC DNA]</scope>
    <source>
        <strain evidence="5">ATCC 25285 / DSM 2151 / CCUG 4856 / JCM 11019 / LMG 10263 / NCTC 9343 / Onslow / VPI 2553 / EN-2</strain>
    </source>
</reference>
<evidence type="ECO:0000313" key="5">
    <source>
        <dbReference type="Proteomes" id="UP000006731"/>
    </source>
</evidence>
<dbReference type="InterPro" id="IPR052021">
    <property type="entry name" value="Type-I_RS_S_subunit"/>
</dbReference>
<protein>
    <submittedName>
        <fullName evidence="4">Modification protein of type I restriction-modification system</fullName>
    </submittedName>
</protein>
<dbReference type="SMR" id="Q5LGD0"/>
<comment type="similarity">
    <text evidence="1">Belongs to the type-I restriction system S methylase family.</text>
</comment>
<accession>A0A380YVM4</accession>
<dbReference type="Pfam" id="PF01420">
    <property type="entry name" value="Methylase_S"/>
    <property type="match status" value="2"/>
</dbReference>
<dbReference type="InterPro" id="IPR000055">
    <property type="entry name" value="Restrct_endonuc_typeI_TRD"/>
</dbReference>
<sequence length="394" mass="45200">MIETKFKQTELCRIPEDWDIGTFADFLITFSAGATPYRGIPDNFVGTIPWISSGELNYCEIENTREHISSDAQKNTHLTLHKPGTFLIAITGLEAAGTRGRCAFVKTPATTNQSCLAINSTDKMTVKYLFWFYRQWSDFLAFNFSQGSKQQSFTAEIVKRLPLYAPKYKEQEKIAEALSDVDKLIRELDTLIEKKRAVMQGTMQELLTAHRRLPGFVHPWRNTLVEKCCKITTGESNTRDQIESGIYPFYIRSATVMRSNSYIFDCEGVITIGDGQIGKVFHYVNGKFDLHQRCYLMYDFDDIDVKFFYFLFSFFFYNRVIALSAKATVDSVRRNMIAKMKINIPSTMQEQKAIANILSDMNDGIEAIEAKRDKYIAVRQGMMQQLLTGKIRLI</sequence>
<accession>Q5LGD0</accession>
<dbReference type="PaxDb" id="272559-BF9343_1029"/>
<dbReference type="HOGENOM" id="CLU_021095_0_1_10"/>
<dbReference type="DNASU" id="3289326"/>
<evidence type="ECO:0000256" key="3">
    <source>
        <dbReference type="ARBA" id="ARBA00023125"/>
    </source>
</evidence>
<dbReference type="GeneID" id="60368748"/>
<gene>
    <name evidence="4" type="ORF">BF9343_1029</name>
</gene>
<evidence type="ECO:0000256" key="2">
    <source>
        <dbReference type="ARBA" id="ARBA00022747"/>
    </source>
</evidence>
<dbReference type="eggNOG" id="COG0732">
    <property type="taxonomic scope" value="Bacteria"/>
</dbReference>
<evidence type="ECO:0000313" key="4">
    <source>
        <dbReference type="EMBL" id="CAH06810.1"/>
    </source>
</evidence>
<keyword evidence="5" id="KW-1185">Reference proteome</keyword>
<dbReference type="PANTHER" id="PTHR30408">
    <property type="entry name" value="TYPE-1 RESTRICTION ENZYME ECOKI SPECIFICITY PROTEIN"/>
    <property type="match status" value="1"/>
</dbReference>
<dbReference type="RefSeq" id="WP_010992296.1">
    <property type="nucleotide sequence ID" value="NC_003228.3"/>
</dbReference>
<keyword evidence="2" id="KW-0680">Restriction system</keyword>
<keyword evidence="3" id="KW-0238">DNA-binding</keyword>
<dbReference type="EMBL" id="CR626927">
    <property type="protein sequence ID" value="CAH06810.1"/>
    <property type="molecule type" value="Genomic_DNA"/>
</dbReference>
<dbReference type="Proteomes" id="UP000006731">
    <property type="component" value="Chromosome"/>
</dbReference>
<dbReference type="KEGG" id="bfs:BF9343_1029"/>
<evidence type="ECO:0000256" key="1">
    <source>
        <dbReference type="ARBA" id="ARBA00010923"/>
    </source>
</evidence>
<dbReference type="REBASE" id="312895">
    <property type="entry name" value="S.BfaSIV"/>
</dbReference>
<dbReference type="Gene3D" id="3.90.220.20">
    <property type="entry name" value="DNA methylase specificity domains"/>
    <property type="match status" value="2"/>
</dbReference>
<dbReference type="BioCyc" id="BFRA272559:G1GHZ-1123-MONOMER"/>
<dbReference type="GO" id="GO:0003677">
    <property type="term" value="F:DNA binding"/>
    <property type="evidence" value="ECO:0007669"/>
    <property type="project" value="UniProtKB-KW"/>
</dbReference>
<proteinExistence type="inferred from homology"/>
<dbReference type="CDD" id="cd17271">
    <property type="entry name" value="RMtype1_S_NmaSCMORF606P_TRD2-CR2_like"/>
    <property type="match status" value="1"/>
</dbReference>
<dbReference type="PANTHER" id="PTHR30408:SF12">
    <property type="entry name" value="TYPE I RESTRICTION ENZYME MJAVIII SPECIFICITY SUBUNIT"/>
    <property type="match status" value="1"/>
</dbReference>